<keyword evidence="3" id="KW-1185">Reference proteome</keyword>
<dbReference type="GO" id="GO:0000160">
    <property type="term" value="P:phosphorelay signal transduction system"/>
    <property type="evidence" value="ECO:0007669"/>
    <property type="project" value="InterPro"/>
</dbReference>
<reference evidence="2 3" key="1">
    <citation type="submission" date="2016-11" db="EMBL/GenBank/DDBJ databases">
        <title>Trade-off between light-utilization and light-protection in marine flavobacteria.</title>
        <authorList>
            <person name="Kumagai Y."/>
        </authorList>
    </citation>
    <scope>NUCLEOTIDE SEQUENCE [LARGE SCALE GENOMIC DNA]</scope>
    <source>
        <strain evidence="2 3">NBRC 107125</strain>
    </source>
</reference>
<accession>A0A1X9NFA4</accession>
<evidence type="ECO:0000313" key="3">
    <source>
        <dbReference type="Proteomes" id="UP000193450"/>
    </source>
</evidence>
<evidence type="ECO:0000313" key="2">
    <source>
        <dbReference type="EMBL" id="ARN75851.1"/>
    </source>
</evidence>
<protein>
    <recommendedName>
        <fullName evidence="1">Scaffold protein FimL second domain-containing protein</fullName>
    </recommendedName>
</protein>
<dbReference type="SUPFAM" id="SSF47226">
    <property type="entry name" value="Histidine-containing phosphotransfer domain, HPT domain"/>
    <property type="match status" value="2"/>
</dbReference>
<dbReference type="AlphaFoldDB" id="A0A1X9NFA4"/>
<sequence>MSLDVSINLNSLRVIQEELGSTLSQAANEFEAYTIDQSNSGHINACHECLVQVGGTFRLLEYPGAALLADEMALLVSVMADEERKTTNTMIEALTHALFVLPRYIEYISVRQSELPILVIPYVNELRVSRRAELMAESHFYQGEIPTMGLMAAAGSEPDLRLLKATAPRLRHMYQTGLVGVIKEPDSSPHYLFMSRAVARFVALLGNHSQAEIWQLASAVLEAFGAGKLEMTLNRKRNLADIEKLMRLVVSQGDEGLAQAPPASLKQDLLFMLMLSSYSSDAMSAMRQAYSLPSLAISDDDIAKQRASMHGPSLDTIESVIKVLSEELRNAKDVLEIGSQNNSIDGEDLSLLIDTVARVADTLSVLNLQGPKDTLTEQLEIVRAWQSDASDVGSADFISVADTLLYIESALGGLDRRELTVEDLNQATAITRKKIIASSQLAQAEQLVIEEAQSGIALAKRAITSYVDSNFDVAHISNVTTTLNTVRGGLHMLNYNRAAAVLKSCHDFVEHHIAERNPGEQRHQLLETLADALISLEYYLTELETSRSVNEDILLVAEESLAALGFAVETAE</sequence>
<organism evidence="2 3">
    <name type="scientific">Oceanicoccus sagamiensis</name>
    <dbReference type="NCBI Taxonomy" id="716816"/>
    <lineage>
        <taxon>Bacteria</taxon>
        <taxon>Pseudomonadati</taxon>
        <taxon>Pseudomonadota</taxon>
        <taxon>Gammaproteobacteria</taxon>
        <taxon>Cellvibrionales</taxon>
        <taxon>Spongiibacteraceae</taxon>
        <taxon>Oceanicoccus</taxon>
    </lineage>
</organism>
<dbReference type="STRING" id="716816.BST96_18125"/>
<proteinExistence type="predicted"/>
<dbReference type="InterPro" id="IPR058661">
    <property type="entry name" value="FimL_2nd"/>
</dbReference>
<dbReference type="EMBL" id="CP019343">
    <property type="protein sequence ID" value="ARN75851.1"/>
    <property type="molecule type" value="Genomic_DNA"/>
</dbReference>
<dbReference type="RefSeq" id="WP_085760043.1">
    <property type="nucleotide sequence ID" value="NZ_CP019343.1"/>
</dbReference>
<evidence type="ECO:0000259" key="1">
    <source>
        <dbReference type="Pfam" id="PF26379"/>
    </source>
</evidence>
<feature type="domain" description="Scaffold protein FimL second" evidence="1">
    <location>
        <begin position="163"/>
        <end position="301"/>
    </location>
</feature>
<dbReference type="KEGG" id="osg:BST96_18125"/>
<dbReference type="Proteomes" id="UP000193450">
    <property type="component" value="Chromosome"/>
</dbReference>
<dbReference type="Pfam" id="PF26379">
    <property type="entry name" value="FimL_2nd"/>
    <property type="match status" value="1"/>
</dbReference>
<dbReference type="OrthoDB" id="9803176at2"/>
<dbReference type="InterPro" id="IPR036641">
    <property type="entry name" value="HPT_dom_sf"/>
</dbReference>
<gene>
    <name evidence="2" type="ORF">BST96_18125</name>
</gene>
<name>A0A1X9NFA4_9GAMM</name>